<feature type="repeat" description="TPR" evidence="1">
    <location>
        <begin position="209"/>
        <end position="242"/>
    </location>
</feature>
<feature type="repeat" description="TPR" evidence="1">
    <location>
        <begin position="250"/>
        <end position="283"/>
    </location>
</feature>
<sequence>MSTNTEEEVEKLTQEGHQQLADGDLDGACSAFERATTLASHLREGFIERACFFNLGACYVARGDAKRGIEYLKKALPPDKDSDGTANFADLQYNLGLAYDALNQLELAIKCYEQAKCEYEAQNNREMQGETLIKLAVDSVAIGKLRNAADFYLEAGNVYESLKDKKKQVLSLNSRASVLGELQDIDKCAETLRMVVDLCEDLSDTTLKGKVYNDLGLLYNSLKSYDNAAECFEIAIPLVTTSGQDEELEAVLHQNLGAVYNQLRKYEEGIKYHSHAIELHGKLGNRTTQGQTFCNLGFAQSQLGNFEEAAESFLHAVQASKDGHDKKSHWQALEGLAATYFLQGSYTKAVENYKSALFILTTSGESAVEHNDRIVKKLADAMECQL</sequence>
<gene>
    <name evidence="2" type="ORF">NEMVEDRAFT_v1g129717</name>
</gene>
<dbReference type="PANTHER" id="PTHR47050">
    <property type="entry name" value="TETRATRICOPEPTIDE REPEAT PROTEIN 24"/>
    <property type="match status" value="1"/>
</dbReference>
<feature type="non-terminal residue" evidence="2">
    <location>
        <position position="386"/>
    </location>
</feature>
<organism evidence="2 3">
    <name type="scientific">Nematostella vectensis</name>
    <name type="common">Starlet sea anemone</name>
    <dbReference type="NCBI Taxonomy" id="45351"/>
    <lineage>
        <taxon>Eukaryota</taxon>
        <taxon>Metazoa</taxon>
        <taxon>Cnidaria</taxon>
        <taxon>Anthozoa</taxon>
        <taxon>Hexacorallia</taxon>
        <taxon>Actiniaria</taxon>
        <taxon>Edwardsiidae</taxon>
        <taxon>Nematostella</taxon>
    </lineage>
</organism>
<dbReference type="InterPro" id="IPR011990">
    <property type="entry name" value="TPR-like_helical_dom_sf"/>
</dbReference>
<feature type="repeat" description="TPR" evidence="1">
    <location>
        <begin position="290"/>
        <end position="323"/>
    </location>
</feature>
<protein>
    <submittedName>
        <fullName evidence="2">Uncharacterized protein</fullName>
    </submittedName>
</protein>
<dbReference type="STRING" id="45351.A7SSC4"/>
<dbReference type="Pfam" id="PF13424">
    <property type="entry name" value="TPR_12"/>
    <property type="match status" value="1"/>
</dbReference>
<dbReference type="Pfam" id="PF13181">
    <property type="entry name" value="TPR_8"/>
    <property type="match status" value="2"/>
</dbReference>
<feature type="repeat" description="TPR" evidence="1">
    <location>
        <begin position="49"/>
        <end position="82"/>
    </location>
</feature>
<keyword evidence="1" id="KW-0802">TPR repeat</keyword>
<evidence type="ECO:0000313" key="3">
    <source>
        <dbReference type="Proteomes" id="UP000001593"/>
    </source>
</evidence>
<keyword evidence="3" id="KW-1185">Reference proteome</keyword>
<reference evidence="2 3" key="1">
    <citation type="journal article" date="2007" name="Science">
        <title>Sea anemone genome reveals ancestral eumetazoan gene repertoire and genomic organization.</title>
        <authorList>
            <person name="Putnam N.H."/>
            <person name="Srivastava M."/>
            <person name="Hellsten U."/>
            <person name="Dirks B."/>
            <person name="Chapman J."/>
            <person name="Salamov A."/>
            <person name="Terry A."/>
            <person name="Shapiro H."/>
            <person name="Lindquist E."/>
            <person name="Kapitonov V.V."/>
            <person name="Jurka J."/>
            <person name="Genikhovich G."/>
            <person name="Grigoriev I.V."/>
            <person name="Lucas S.M."/>
            <person name="Steele R.E."/>
            <person name="Finnerty J.R."/>
            <person name="Technau U."/>
            <person name="Martindale M.Q."/>
            <person name="Rokhsar D.S."/>
        </authorList>
    </citation>
    <scope>NUCLEOTIDE SEQUENCE [LARGE SCALE GENOMIC DNA]</scope>
    <source>
        <strain evidence="3">CH2 X CH6</strain>
    </source>
</reference>
<dbReference type="InterPro" id="IPR019734">
    <property type="entry name" value="TPR_rpt"/>
</dbReference>
<dbReference type="eggNOG" id="KOG1124">
    <property type="taxonomic scope" value="Eukaryota"/>
</dbReference>
<dbReference type="PhylomeDB" id="A7SSC4"/>
<accession>A7SSC4</accession>
<dbReference type="InterPro" id="IPR024812">
    <property type="entry name" value="TPR_24"/>
</dbReference>
<dbReference type="SMART" id="SM00028">
    <property type="entry name" value="TPR"/>
    <property type="match status" value="8"/>
</dbReference>
<name>A7SSC4_NEMVE</name>
<dbReference type="PANTHER" id="PTHR47050:SF1">
    <property type="entry name" value="TETRATRICOPEPTIDE REPEAT PROTEIN 24-LIKE"/>
    <property type="match status" value="1"/>
</dbReference>
<dbReference type="KEGG" id="nve:5504591"/>
<evidence type="ECO:0000256" key="1">
    <source>
        <dbReference type="PROSITE-ProRule" id="PRU00339"/>
    </source>
</evidence>
<dbReference type="OrthoDB" id="9991614at2759"/>
<dbReference type="EMBL" id="DS469775">
    <property type="protein sequence ID" value="EDO33380.1"/>
    <property type="molecule type" value="Genomic_DNA"/>
</dbReference>
<dbReference type="InParanoid" id="A7SSC4"/>
<dbReference type="SUPFAM" id="SSF48452">
    <property type="entry name" value="TPR-like"/>
    <property type="match status" value="2"/>
</dbReference>
<dbReference type="HOGENOM" id="CLU_033633_1_0_1"/>
<proteinExistence type="predicted"/>
<evidence type="ECO:0000313" key="2">
    <source>
        <dbReference type="EMBL" id="EDO33380.1"/>
    </source>
</evidence>
<dbReference type="Gene3D" id="1.25.40.10">
    <property type="entry name" value="Tetratricopeptide repeat domain"/>
    <property type="match status" value="3"/>
</dbReference>
<dbReference type="OMA" id="ASSCPMF"/>
<dbReference type="AlphaFoldDB" id="A7SSC4"/>
<dbReference type="PROSITE" id="PS50005">
    <property type="entry name" value="TPR"/>
    <property type="match status" value="4"/>
</dbReference>
<dbReference type="Proteomes" id="UP000001593">
    <property type="component" value="Unassembled WGS sequence"/>
</dbReference>